<keyword evidence="20" id="KW-1185">Reference proteome</keyword>
<dbReference type="SUPFAM" id="SSF54637">
    <property type="entry name" value="Thioesterase/thiol ester dehydrase-isomerase"/>
    <property type="match status" value="1"/>
</dbReference>
<dbReference type="UniPathway" id="UPA00359">
    <property type="reaction ID" value="UER00478"/>
</dbReference>
<comment type="caution">
    <text evidence="19">The sequence shown here is derived from an EMBL/GenBank/DDBJ whole genome shotgun (WGS) entry which is preliminary data.</text>
</comment>
<dbReference type="InterPro" id="IPR010084">
    <property type="entry name" value="FabZ"/>
</dbReference>
<evidence type="ECO:0000256" key="5">
    <source>
        <dbReference type="ARBA" id="ARBA00022490"/>
    </source>
</evidence>
<evidence type="ECO:0000313" key="19">
    <source>
        <dbReference type="EMBL" id="GHB42453.1"/>
    </source>
</evidence>
<dbReference type="SUPFAM" id="SSF54211">
    <property type="entry name" value="Ribosomal protein S5 domain 2-like"/>
    <property type="match status" value="2"/>
</dbReference>
<evidence type="ECO:0000256" key="1">
    <source>
        <dbReference type="ARBA" id="ARBA00001947"/>
    </source>
</evidence>
<dbReference type="Gene3D" id="3.30.1700.10">
    <property type="entry name" value="lpxc deacetylase, domain 2"/>
    <property type="match status" value="1"/>
</dbReference>
<dbReference type="InterPro" id="IPR013114">
    <property type="entry name" value="FabA_FabZ"/>
</dbReference>
<feature type="binding site" evidence="17">
    <location>
        <position position="294"/>
    </location>
    <ligand>
        <name>Zn(2+)</name>
        <dbReference type="ChEBI" id="CHEBI:29105"/>
    </ligand>
</feature>
<evidence type="ECO:0000256" key="9">
    <source>
        <dbReference type="ARBA" id="ARBA00022801"/>
    </source>
</evidence>
<comment type="similarity">
    <text evidence="16">In the C-terminal section; belongs to the thioester dehydratase family.</text>
</comment>
<keyword evidence="11 17" id="KW-0443">Lipid metabolism</keyword>
<feature type="binding site" evidence="17">
    <location>
        <position position="298"/>
    </location>
    <ligand>
        <name>Zn(2+)</name>
        <dbReference type="ChEBI" id="CHEBI:29105"/>
    </ligand>
</feature>
<dbReference type="InterPro" id="IPR020568">
    <property type="entry name" value="Ribosomal_Su5_D2-typ_SF"/>
</dbReference>
<dbReference type="Gene3D" id="3.10.129.10">
    <property type="entry name" value="Hotdog Thioesterase"/>
    <property type="match status" value="1"/>
</dbReference>
<dbReference type="NCBIfam" id="TIGR01750">
    <property type="entry name" value="fabZ"/>
    <property type="match status" value="1"/>
</dbReference>
<dbReference type="NCBIfam" id="NF009667">
    <property type="entry name" value="PRK13188.1"/>
    <property type="match status" value="1"/>
</dbReference>
<dbReference type="NCBIfam" id="TIGR00325">
    <property type="entry name" value="lpxC"/>
    <property type="match status" value="1"/>
</dbReference>
<evidence type="ECO:0000256" key="13">
    <source>
        <dbReference type="ARBA" id="ARBA00024535"/>
    </source>
</evidence>
<evidence type="ECO:0000256" key="15">
    <source>
        <dbReference type="ARBA" id="ARBA00061221"/>
    </source>
</evidence>
<dbReference type="HAMAP" id="MF_00388">
    <property type="entry name" value="LpxC"/>
    <property type="match status" value="1"/>
</dbReference>
<dbReference type="PANTHER" id="PTHR33694">
    <property type="entry name" value="UDP-3-O-ACYL-N-ACETYLGLUCOSAMINE DEACETYLASE 1, MITOCHONDRIAL-RELATED"/>
    <property type="match status" value="1"/>
</dbReference>
<keyword evidence="6 17" id="KW-0444">Lipid biosynthesis</keyword>
<evidence type="ECO:0000256" key="4">
    <source>
        <dbReference type="ARBA" id="ARBA00005002"/>
    </source>
</evidence>
<evidence type="ECO:0000256" key="14">
    <source>
        <dbReference type="ARBA" id="ARBA00025049"/>
    </source>
</evidence>
<evidence type="ECO:0000313" key="20">
    <source>
        <dbReference type="Proteomes" id="UP000642809"/>
    </source>
</evidence>
<dbReference type="Gene3D" id="3.30.230.20">
    <property type="entry name" value="lpxc deacetylase, domain 1"/>
    <property type="match status" value="1"/>
</dbReference>
<evidence type="ECO:0000256" key="7">
    <source>
        <dbReference type="ARBA" id="ARBA00022556"/>
    </source>
</evidence>
<dbReference type="GO" id="GO:0103117">
    <property type="term" value="F:UDP-3-O-acyl-N-acetylglucosamine deacetylase activity"/>
    <property type="evidence" value="ECO:0007669"/>
    <property type="project" value="UniProtKB-UniRule"/>
</dbReference>
<keyword evidence="9 17" id="KW-0378">Hydrolase</keyword>
<evidence type="ECO:0000256" key="12">
    <source>
        <dbReference type="ARBA" id="ARBA00023239"/>
    </source>
</evidence>
<keyword evidence="10 17" id="KW-0862">Zinc</keyword>
<dbReference type="GO" id="GO:0005737">
    <property type="term" value="C:cytoplasm"/>
    <property type="evidence" value="ECO:0007669"/>
    <property type="project" value="UniProtKB-SubCell"/>
</dbReference>
<dbReference type="InterPro" id="IPR004463">
    <property type="entry name" value="UDP-acyl_GlcNac_deAcase"/>
</dbReference>
<protein>
    <recommendedName>
        <fullName evidence="17 18">Multifunctional fusion protein</fullName>
    </recommendedName>
    <domain>
        <recommendedName>
            <fullName evidence="18">3-hydroxyacyl-[acyl-carrier-protein] dehydratase FabZ</fullName>
            <ecNumber evidence="18">4.2.1.59</ecNumber>
        </recommendedName>
        <alternativeName>
            <fullName evidence="18">(3R)-hydroxymyristoyl-[acyl-carrier-protein] dehydratase</fullName>
        </alternativeName>
        <alternativeName>
            <fullName evidence="18">Beta-hydroxyacyl-ACP dehydratase</fullName>
            <shortName evidence="18">(3R)-hydroxymyristoyl-ACP dehydrase</shortName>
        </alternativeName>
    </domain>
    <domain>
        <recommendedName>
            <fullName evidence="17">UDP-3-O-acyl-N-acetylglucosamine deacetylase</fullName>
            <shortName evidence="17">UDP-3-O-acyl-GlcNAc deacetylase</shortName>
            <ecNumber evidence="17">3.5.1.108</ecNumber>
        </recommendedName>
        <alternativeName>
            <fullName evidence="17">UDP-3-O-[R-3-hydroxymyristoyl]-N-acetylglucosamine deacetylase</fullName>
        </alternativeName>
    </domain>
</protein>
<name>A0A8J3CZD5_9BACT</name>
<proteinExistence type="inferred from homology"/>
<comment type="catalytic activity">
    <reaction evidence="18">
        <text>a (3R)-hydroxyacyl-[ACP] = a (2E)-enoyl-[ACP] + H2O</text>
        <dbReference type="Rhea" id="RHEA:13097"/>
        <dbReference type="Rhea" id="RHEA-COMP:9925"/>
        <dbReference type="Rhea" id="RHEA-COMP:9945"/>
        <dbReference type="ChEBI" id="CHEBI:15377"/>
        <dbReference type="ChEBI" id="CHEBI:78784"/>
        <dbReference type="ChEBI" id="CHEBI:78827"/>
        <dbReference type="EC" id="4.2.1.59"/>
    </reaction>
</comment>
<accession>A0A8J3CZD5</accession>
<dbReference type="EC" id="4.2.1.59" evidence="18"/>
<dbReference type="GO" id="GO:0019171">
    <property type="term" value="F:(3R)-hydroxyacyl-[acyl-carrier-protein] dehydratase activity"/>
    <property type="evidence" value="ECO:0007669"/>
    <property type="project" value="UniProtKB-EC"/>
</dbReference>
<comment type="function">
    <text evidence="14 18">Involved in unsaturated fatty acids biosynthesis. Catalyzes the dehydration of short chain beta-hydroxyacyl-ACPs and long chain saturated and unsaturated beta-hydroxyacyl-ACPs.</text>
</comment>
<keyword evidence="5 18" id="KW-0963">Cytoplasm</keyword>
<keyword evidence="8 17" id="KW-0479">Metal-binding</keyword>
<evidence type="ECO:0000256" key="6">
    <source>
        <dbReference type="ARBA" id="ARBA00022516"/>
    </source>
</evidence>
<evidence type="ECO:0000256" key="16">
    <source>
        <dbReference type="ARBA" id="ARBA00061355"/>
    </source>
</evidence>
<keyword evidence="7 17" id="KW-0441">Lipid A biosynthesis</keyword>
<feature type="active site" description="Proton donor" evidence="17">
    <location>
        <position position="321"/>
    </location>
</feature>
<dbReference type="CDD" id="cd01288">
    <property type="entry name" value="FabZ"/>
    <property type="match status" value="1"/>
</dbReference>
<evidence type="ECO:0000256" key="8">
    <source>
        <dbReference type="ARBA" id="ARBA00022723"/>
    </source>
</evidence>
<dbReference type="GO" id="GO:0016020">
    <property type="term" value="C:membrane"/>
    <property type="evidence" value="ECO:0007669"/>
    <property type="project" value="GOC"/>
</dbReference>
<evidence type="ECO:0000256" key="11">
    <source>
        <dbReference type="ARBA" id="ARBA00023098"/>
    </source>
</evidence>
<gene>
    <name evidence="18 19" type="primary">fabZ</name>
    <name evidence="17" type="synonym">lpxC</name>
    <name evidence="19" type="ORF">GCM10008106_24290</name>
</gene>
<comment type="pathway">
    <text evidence="4 17">Glycolipid biosynthesis; lipid IV(A) biosynthesis; lipid IV(A) from (3R)-3-hydroxytetradecanoyl-[acyl-carrier-protein] and UDP-N-acetyl-alpha-D-glucosamine: step 2/6.</text>
</comment>
<comment type="similarity">
    <text evidence="18">Belongs to the thioester dehydratase family. FabZ subfamily.</text>
</comment>
<evidence type="ECO:0000256" key="18">
    <source>
        <dbReference type="HAMAP-Rule" id="MF_00406"/>
    </source>
</evidence>
<comment type="function">
    <text evidence="2 17">Catalyzes the hydrolysis of UDP-3-O-myristoyl-N-acetylglucosamine to form UDP-3-O-myristoylglucosamine and acetate, the committed step in lipid A biosynthesis.</text>
</comment>
<dbReference type="GO" id="GO:0006633">
    <property type="term" value="P:fatty acid biosynthetic process"/>
    <property type="evidence" value="ECO:0007669"/>
    <property type="project" value="UniProtKB-UniRule"/>
</dbReference>
<comment type="similarity">
    <text evidence="17">Belongs to the LpxC family.</text>
</comment>
<dbReference type="Pfam" id="PF07977">
    <property type="entry name" value="FabA"/>
    <property type="match status" value="1"/>
</dbReference>
<dbReference type="EMBL" id="BMYF01000015">
    <property type="protein sequence ID" value="GHB42453.1"/>
    <property type="molecule type" value="Genomic_DNA"/>
</dbReference>
<comment type="cofactor">
    <cofactor evidence="1 17">
        <name>Zn(2+)</name>
        <dbReference type="ChEBI" id="CHEBI:29105"/>
    </cofactor>
</comment>
<dbReference type="InterPro" id="IPR015870">
    <property type="entry name" value="UDP-acyl_N-AcGlcN_deAcase_N"/>
</dbReference>
<dbReference type="NCBIfam" id="NF000582">
    <property type="entry name" value="PRK00006.1"/>
    <property type="match status" value="1"/>
</dbReference>
<dbReference type="AlphaFoldDB" id="A0A8J3CZD5"/>
<dbReference type="GO" id="GO:0009245">
    <property type="term" value="P:lipid A biosynthetic process"/>
    <property type="evidence" value="ECO:0007669"/>
    <property type="project" value="UniProtKB-UniRule"/>
</dbReference>
<comment type="catalytic activity">
    <reaction evidence="13 17">
        <text>a UDP-3-O-[(3R)-3-hydroxyacyl]-N-acetyl-alpha-D-glucosamine + H2O = a UDP-3-O-[(3R)-3-hydroxyacyl]-alpha-D-glucosamine + acetate</text>
        <dbReference type="Rhea" id="RHEA:67816"/>
        <dbReference type="ChEBI" id="CHEBI:15377"/>
        <dbReference type="ChEBI" id="CHEBI:30089"/>
        <dbReference type="ChEBI" id="CHEBI:137740"/>
        <dbReference type="ChEBI" id="CHEBI:173225"/>
        <dbReference type="EC" id="3.5.1.108"/>
    </reaction>
</comment>
<dbReference type="GO" id="GO:0046872">
    <property type="term" value="F:metal ion binding"/>
    <property type="evidence" value="ECO:0007669"/>
    <property type="project" value="UniProtKB-KW"/>
</dbReference>
<dbReference type="FunFam" id="3.10.129.10:FF:000001">
    <property type="entry name" value="3-hydroxyacyl-[acyl-carrier-protein] dehydratase FabZ"/>
    <property type="match status" value="1"/>
</dbReference>
<dbReference type="Pfam" id="PF03331">
    <property type="entry name" value="LpxC"/>
    <property type="match status" value="2"/>
</dbReference>
<evidence type="ECO:0000256" key="2">
    <source>
        <dbReference type="ARBA" id="ARBA00002923"/>
    </source>
</evidence>
<feature type="active site" evidence="18">
    <location>
        <position position="399"/>
    </location>
</feature>
<evidence type="ECO:0000256" key="10">
    <source>
        <dbReference type="ARBA" id="ARBA00022833"/>
    </source>
</evidence>
<dbReference type="Proteomes" id="UP000642809">
    <property type="component" value="Unassembled WGS sequence"/>
</dbReference>
<dbReference type="PANTHER" id="PTHR33694:SF1">
    <property type="entry name" value="UDP-3-O-ACYL-N-ACETYLGLUCOSAMINE DEACETYLASE 1, MITOCHONDRIAL-RELATED"/>
    <property type="match status" value="1"/>
</dbReference>
<evidence type="ECO:0000256" key="17">
    <source>
        <dbReference type="HAMAP-Rule" id="MF_00388"/>
    </source>
</evidence>
<organism evidence="19 20">
    <name type="scientific">Mongoliitalea lutea</name>
    <dbReference type="NCBI Taxonomy" id="849756"/>
    <lineage>
        <taxon>Bacteria</taxon>
        <taxon>Pseudomonadati</taxon>
        <taxon>Bacteroidota</taxon>
        <taxon>Cytophagia</taxon>
        <taxon>Cytophagales</taxon>
        <taxon>Cyclobacteriaceae</taxon>
        <taxon>Mongoliitalea</taxon>
    </lineage>
</organism>
<reference evidence="19" key="1">
    <citation type="journal article" date="2014" name="Int. J. Syst. Evol. Microbiol.">
        <title>Complete genome sequence of Corynebacterium casei LMG S-19264T (=DSM 44701T), isolated from a smear-ripened cheese.</title>
        <authorList>
            <consortium name="US DOE Joint Genome Institute (JGI-PGF)"/>
            <person name="Walter F."/>
            <person name="Albersmeier A."/>
            <person name="Kalinowski J."/>
            <person name="Ruckert C."/>
        </authorList>
    </citation>
    <scope>NUCLEOTIDE SEQUENCE</scope>
    <source>
        <strain evidence="19">KCTC 23224</strain>
    </source>
</reference>
<feature type="binding site" evidence="17">
    <location>
        <position position="112"/>
    </location>
    <ligand>
        <name>Zn(2+)</name>
        <dbReference type="ChEBI" id="CHEBI:29105"/>
    </ligand>
</feature>
<dbReference type="HAMAP" id="MF_00406">
    <property type="entry name" value="FabZ"/>
    <property type="match status" value="1"/>
</dbReference>
<comment type="similarity">
    <text evidence="15">In the N-terminal section; belongs to the LpxC family.</text>
</comment>
<keyword evidence="12 18" id="KW-0456">Lyase</keyword>
<dbReference type="InterPro" id="IPR011334">
    <property type="entry name" value="UDP-acyl_GlcNac_deAcase_C"/>
</dbReference>
<dbReference type="InterPro" id="IPR029069">
    <property type="entry name" value="HotDog_dom_sf"/>
</dbReference>
<sequence>MPFSEISLKSNKELRNWKKKTKFASFKNLYKRIMRVKQHTIKKQVTVSGVGLHTGVISNMTFLPAPPNHGYKFQRIDIEGRPIIDADVDNVVDVSRGTTLEQSGARVFTVEHVLAALVGLEIDNVLIQLDGPEPPIMDGSSIQFIEVLENAGIEEQNALRRFFEVPESISYRDASREVEIAALPLDDYRVTVMVDYNSPVLGSQHASITNINQFKAEIASCRTFCFLHELEMLYKQNLIKGGDLNNAIVVVDRVVDDSELEHLAKMFNKNKVEVRKEGILNNVDLRYKNEPARHKLLDVVGDLALVGRPLKAQILAARPGHAANVAFAKKLKRAWEKMGHNHIPHYDPKLPPVMDINQISNILPHRYPFQLLDKIIYLDETTVAGVKNVTINEPFFMGHFPANPVMPGVLQVEAMAQTGGILVLSTVDDPENYWTYFLGIENCKFRKMVLPGDTLIFKCELLAPIRRGIAKMKGEAYVGNTLVCEATMTASIVRKES</sequence>
<evidence type="ECO:0000256" key="3">
    <source>
        <dbReference type="ARBA" id="ARBA00004496"/>
    </source>
</evidence>
<comment type="subcellular location">
    <subcellularLocation>
        <location evidence="3 18">Cytoplasm</location>
    </subcellularLocation>
</comment>
<dbReference type="EC" id="3.5.1.108" evidence="17"/>
<reference evidence="19" key="2">
    <citation type="submission" date="2020-09" db="EMBL/GenBank/DDBJ databases">
        <authorList>
            <person name="Sun Q."/>
            <person name="Kim S."/>
        </authorList>
    </citation>
    <scope>NUCLEOTIDE SEQUENCE</scope>
    <source>
        <strain evidence="19">KCTC 23224</strain>
    </source>
</reference>